<proteinExistence type="predicted"/>
<feature type="domain" description="HTH cro/C1-type" evidence="1">
    <location>
        <begin position="25"/>
        <end position="79"/>
    </location>
</feature>
<evidence type="ECO:0000313" key="3">
    <source>
        <dbReference type="Proteomes" id="UP001224781"/>
    </source>
</evidence>
<dbReference type="PROSITE" id="PS50943">
    <property type="entry name" value="HTH_CROC1"/>
    <property type="match status" value="1"/>
</dbReference>
<dbReference type="CDD" id="cd00093">
    <property type="entry name" value="HTH_XRE"/>
    <property type="match status" value="1"/>
</dbReference>
<keyword evidence="3" id="KW-1185">Reference proteome</keyword>
<evidence type="ECO:0000313" key="2">
    <source>
        <dbReference type="EMBL" id="MDQ1185972.1"/>
    </source>
</evidence>
<evidence type="ECO:0000259" key="1">
    <source>
        <dbReference type="PROSITE" id="PS50943"/>
    </source>
</evidence>
<comment type="caution">
    <text evidence="2">The sequence shown here is derived from an EMBL/GenBank/DDBJ whole genome shotgun (WGS) entry which is preliminary data.</text>
</comment>
<accession>A0ABU0ULX7</accession>
<organism evidence="2 3">
    <name type="scientific">Agrobacterium larrymoorei</name>
    <dbReference type="NCBI Taxonomy" id="160699"/>
    <lineage>
        <taxon>Bacteria</taxon>
        <taxon>Pseudomonadati</taxon>
        <taxon>Pseudomonadota</taxon>
        <taxon>Alphaproteobacteria</taxon>
        <taxon>Hyphomicrobiales</taxon>
        <taxon>Rhizobiaceae</taxon>
        <taxon>Rhizobium/Agrobacterium group</taxon>
        <taxon>Agrobacterium</taxon>
    </lineage>
</organism>
<dbReference type="EMBL" id="JAUTBL010000002">
    <property type="protein sequence ID" value="MDQ1185972.1"/>
    <property type="molecule type" value="Genomic_DNA"/>
</dbReference>
<gene>
    <name evidence="2" type="ORF">QE408_003115</name>
</gene>
<sequence>MLNTETTRRLKQASRPIDEKIGATLRDFRKARGMTQEQLGDGIKVTFQQIQKYEKGTNRLSVSALFEVCRVLKMSPLEFLSGLVDDAEPTDLSELLKENRYLKEQLASVRRLVS</sequence>
<dbReference type="InterPro" id="IPR001387">
    <property type="entry name" value="Cro/C1-type_HTH"/>
</dbReference>
<dbReference type="SMART" id="SM00530">
    <property type="entry name" value="HTH_XRE"/>
    <property type="match status" value="1"/>
</dbReference>
<protein>
    <submittedName>
        <fullName evidence="2">Transcriptional regulator with XRE-family HTH domain</fullName>
    </submittedName>
</protein>
<name>A0ABU0ULX7_9HYPH</name>
<dbReference type="Pfam" id="PF01381">
    <property type="entry name" value="HTH_3"/>
    <property type="match status" value="1"/>
</dbReference>
<dbReference type="SUPFAM" id="SSF47413">
    <property type="entry name" value="lambda repressor-like DNA-binding domains"/>
    <property type="match status" value="1"/>
</dbReference>
<dbReference type="RefSeq" id="WP_306932617.1">
    <property type="nucleotide sequence ID" value="NZ_JAUTBL010000002.1"/>
</dbReference>
<dbReference type="InterPro" id="IPR010982">
    <property type="entry name" value="Lambda_DNA-bd_dom_sf"/>
</dbReference>
<dbReference type="Gene3D" id="1.10.260.40">
    <property type="entry name" value="lambda repressor-like DNA-binding domains"/>
    <property type="match status" value="1"/>
</dbReference>
<reference evidence="2 3" key="1">
    <citation type="submission" date="2023-07" db="EMBL/GenBank/DDBJ databases">
        <title>Functional and genomic diversity of the sorghum phyllosphere microbiome.</title>
        <authorList>
            <person name="Shade A."/>
        </authorList>
    </citation>
    <scope>NUCLEOTIDE SEQUENCE [LARGE SCALE GENOMIC DNA]</scope>
    <source>
        <strain evidence="2 3">SORGH_AS_1126</strain>
    </source>
</reference>
<dbReference type="Proteomes" id="UP001224781">
    <property type="component" value="Unassembled WGS sequence"/>
</dbReference>